<reference evidence="1 2" key="1">
    <citation type="journal article" date="2009" name="Nat. Genet.">
        <title>The genome of the cucumber, Cucumis sativus L.</title>
        <authorList>
            <person name="Huang S."/>
            <person name="Li R."/>
            <person name="Zhang Z."/>
            <person name="Li L."/>
            <person name="Gu X."/>
            <person name="Fan W."/>
            <person name="Lucas W.J."/>
            <person name="Wang X."/>
            <person name="Xie B."/>
            <person name="Ni P."/>
            <person name="Ren Y."/>
            <person name="Zhu H."/>
            <person name="Li J."/>
            <person name="Lin K."/>
            <person name="Jin W."/>
            <person name="Fei Z."/>
            <person name="Li G."/>
            <person name="Staub J."/>
            <person name="Kilian A."/>
            <person name="van der Vossen E.A."/>
            <person name="Wu Y."/>
            <person name="Guo J."/>
            <person name="He J."/>
            <person name="Jia Z."/>
            <person name="Ren Y."/>
            <person name="Tian G."/>
            <person name="Lu Y."/>
            <person name="Ruan J."/>
            <person name="Qian W."/>
            <person name="Wang M."/>
            <person name="Huang Q."/>
            <person name="Li B."/>
            <person name="Xuan Z."/>
            <person name="Cao J."/>
            <person name="Asan"/>
            <person name="Wu Z."/>
            <person name="Zhang J."/>
            <person name="Cai Q."/>
            <person name="Bai Y."/>
            <person name="Zhao B."/>
            <person name="Han Y."/>
            <person name="Li Y."/>
            <person name="Li X."/>
            <person name="Wang S."/>
            <person name="Shi Q."/>
            <person name="Liu S."/>
            <person name="Cho W.K."/>
            <person name="Kim J.Y."/>
            <person name="Xu Y."/>
            <person name="Heller-Uszynska K."/>
            <person name="Miao H."/>
            <person name="Cheng Z."/>
            <person name="Zhang S."/>
            <person name="Wu J."/>
            <person name="Yang Y."/>
            <person name="Kang H."/>
            <person name="Li M."/>
            <person name="Liang H."/>
            <person name="Ren X."/>
            <person name="Shi Z."/>
            <person name="Wen M."/>
            <person name="Jian M."/>
            <person name="Yang H."/>
            <person name="Zhang G."/>
            <person name="Yang Z."/>
            <person name="Chen R."/>
            <person name="Liu S."/>
            <person name="Li J."/>
            <person name="Ma L."/>
            <person name="Liu H."/>
            <person name="Zhou Y."/>
            <person name="Zhao J."/>
            <person name="Fang X."/>
            <person name="Li G."/>
            <person name="Fang L."/>
            <person name="Li Y."/>
            <person name="Liu D."/>
            <person name="Zheng H."/>
            <person name="Zhang Y."/>
            <person name="Qin N."/>
            <person name="Li Z."/>
            <person name="Yang G."/>
            <person name="Yang S."/>
            <person name="Bolund L."/>
            <person name="Kristiansen K."/>
            <person name="Zheng H."/>
            <person name="Li S."/>
            <person name="Zhang X."/>
            <person name="Yang H."/>
            <person name="Wang J."/>
            <person name="Sun R."/>
            <person name="Zhang B."/>
            <person name="Jiang S."/>
            <person name="Wang J."/>
            <person name="Du Y."/>
            <person name="Li S."/>
        </authorList>
    </citation>
    <scope>NUCLEOTIDE SEQUENCE [LARGE SCALE GENOMIC DNA]</scope>
    <source>
        <strain evidence="2">cv. 9930</strain>
    </source>
</reference>
<accession>A0A0A0KVY4</accession>
<sequence length="87" mass="9614">MTTPPSLLSLTIHSAILNLSSISDLSFLPDHIVLHLFLETLKAGKLNERVLKLFVASGKDEVLSLIGEFKIQQIVTPVLPTRCSEKF</sequence>
<gene>
    <name evidence="1" type="ORF">Csa_5G605100</name>
</gene>
<proteinExistence type="predicted"/>
<reference evidence="1 2" key="3">
    <citation type="journal article" date="2010" name="BMC Genomics">
        <title>Transcriptome sequencing and comparative analysis of cucumber flowers with different sex types.</title>
        <authorList>
            <person name="Guo S."/>
            <person name="Zheng Y."/>
            <person name="Joung J.G."/>
            <person name="Liu S."/>
            <person name="Zhang Z."/>
            <person name="Crasta O.R."/>
            <person name="Sobral B.W."/>
            <person name="Xu Y."/>
            <person name="Huang S."/>
            <person name="Fei Z."/>
        </authorList>
    </citation>
    <scope>NUCLEOTIDE SEQUENCE [LARGE SCALE GENOMIC DNA]</scope>
    <source>
        <strain evidence="2">cv. 9930</strain>
    </source>
</reference>
<name>A0A0A0KVY4_CUCSA</name>
<organism evidence="1 2">
    <name type="scientific">Cucumis sativus</name>
    <name type="common">Cucumber</name>
    <dbReference type="NCBI Taxonomy" id="3659"/>
    <lineage>
        <taxon>Eukaryota</taxon>
        <taxon>Viridiplantae</taxon>
        <taxon>Streptophyta</taxon>
        <taxon>Embryophyta</taxon>
        <taxon>Tracheophyta</taxon>
        <taxon>Spermatophyta</taxon>
        <taxon>Magnoliopsida</taxon>
        <taxon>eudicotyledons</taxon>
        <taxon>Gunneridae</taxon>
        <taxon>Pentapetalae</taxon>
        <taxon>rosids</taxon>
        <taxon>fabids</taxon>
        <taxon>Cucurbitales</taxon>
        <taxon>Cucurbitaceae</taxon>
        <taxon>Benincaseae</taxon>
        <taxon>Cucumis</taxon>
    </lineage>
</organism>
<evidence type="ECO:0000313" key="1">
    <source>
        <dbReference type="EMBL" id="KGN51916.1"/>
    </source>
</evidence>
<dbReference type="Gramene" id="KGN51916">
    <property type="protein sequence ID" value="KGN51916"/>
    <property type="gene ID" value="Csa_5G605100"/>
</dbReference>
<protein>
    <submittedName>
        <fullName evidence="1">Uncharacterized protein</fullName>
    </submittedName>
</protein>
<reference evidence="1 2" key="2">
    <citation type="journal article" date="2009" name="PLoS ONE">
        <title>An integrated genetic and cytogenetic map of the cucumber genome.</title>
        <authorList>
            <person name="Ren Y."/>
            <person name="Zhang Z."/>
            <person name="Liu J."/>
            <person name="Staub J.E."/>
            <person name="Han Y."/>
            <person name="Cheng Z."/>
            <person name="Li X."/>
            <person name="Lu J."/>
            <person name="Miao H."/>
            <person name="Kang H."/>
            <person name="Xie B."/>
            <person name="Gu X."/>
            <person name="Wang X."/>
            <person name="Du Y."/>
            <person name="Jin W."/>
            <person name="Huang S."/>
        </authorList>
    </citation>
    <scope>NUCLEOTIDE SEQUENCE [LARGE SCALE GENOMIC DNA]</scope>
    <source>
        <strain evidence="2">cv. 9930</strain>
    </source>
</reference>
<dbReference type="Proteomes" id="UP000029981">
    <property type="component" value="Chromosome 5"/>
</dbReference>
<evidence type="ECO:0000313" key="2">
    <source>
        <dbReference type="Proteomes" id="UP000029981"/>
    </source>
</evidence>
<dbReference type="AlphaFoldDB" id="A0A0A0KVY4"/>
<dbReference type="OMA" id="LPTRCDE"/>
<reference evidence="1 2" key="4">
    <citation type="journal article" date="2011" name="BMC Genomics">
        <title>RNA-Seq improves annotation of protein-coding genes in the cucumber genome.</title>
        <authorList>
            <person name="Li Z."/>
            <person name="Zhang Z."/>
            <person name="Yan P."/>
            <person name="Huang S."/>
            <person name="Fei Z."/>
            <person name="Lin K."/>
        </authorList>
    </citation>
    <scope>NUCLEOTIDE SEQUENCE [LARGE SCALE GENOMIC DNA]</scope>
    <source>
        <strain evidence="2">cv. 9930</strain>
    </source>
</reference>
<dbReference type="EMBL" id="CM002926">
    <property type="protein sequence ID" value="KGN51916.1"/>
    <property type="molecule type" value="Genomic_DNA"/>
</dbReference>
<keyword evidence="2" id="KW-1185">Reference proteome</keyword>